<dbReference type="GO" id="GO:0008236">
    <property type="term" value="F:serine-type peptidase activity"/>
    <property type="evidence" value="ECO:0007669"/>
    <property type="project" value="InterPro"/>
</dbReference>
<dbReference type="PANTHER" id="PTHR11261">
    <property type="entry name" value="INTERPHOTORECEPTOR RETINOID-BINDING PROTEIN"/>
    <property type="match status" value="1"/>
</dbReference>
<feature type="domain" description="Tail specific protease" evidence="2">
    <location>
        <begin position="91"/>
        <end position="297"/>
    </location>
</feature>
<dbReference type="GO" id="GO:0006508">
    <property type="term" value="P:proteolysis"/>
    <property type="evidence" value="ECO:0007669"/>
    <property type="project" value="UniProtKB-KW"/>
</dbReference>
<dbReference type="SUPFAM" id="SSF52096">
    <property type="entry name" value="ClpP/crotonase"/>
    <property type="match status" value="1"/>
</dbReference>
<dbReference type="InterPro" id="IPR005151">
    <property type="entry name" value="Tail-specific_protease"/>
</dbReference>
<reference evidence="3" key="1">
    <citation type="submission" date="2023-07" db="EMBL/GenBank/DDBJ databases">
        <title>Sorghum-associated microbial communities from plants grown in Nebraska, USA.</title>
        <authorList>
            <person name="Schachtman D."/>
        </authorList>
    </citation>
    <scope>NUCLEOTIDE SEQUENCE</scope>
    <source>
        <strain evidence="3">DS2360</strain>
    </source>
</reference>
<gene>
    <name evidence="3" type="ORF">J2787_000534</name>
</gene>
<keyword evidence="3" id="KW-0645">Protease</keyword>
<evidence type="ECO:0000313" key="4">
    <source>
        <dbReference type="Proteomes" id="UP001184861"/>
    </source>
</evidence>
<dbReference type="InterPro" id="IPR029045">
    <property type="entry name" value="ClpP/crotonase-like_dom_sf"/>
</dbReference>
<dbReference type="RefSeq" id="WP_309944490.1">
    <property type="nucleotide sequence ID" value="NZ_JAVDQY010000001.1"/>
</dbReference>
<name>A0AAE3Y739_9FLAO</name>
<sequence length="338" mass="38343">MKKLLVGIFLFHSLFSYAQKGDMTTVLSDITEKVKSYYIDPTTYKKVDSLFQSELKKGTFNNLNKKDFAALLTQKLRKDIKDGHFFVKYLENYSPEKLVDEKEKVKLNNFHNSLENFGFESVRRLEGNIGYINFKGFASPEASAATLAAAMNFVANTNSLIIDLRENGGGENDMLLLFCSYFFDKKTDLYTTYLRHANKTVMNSTQSNVSGAKYLHKKVYILTSEISFSAAEALAYFLQQHKLAEVIGEKTEGTANPVDHFIIQNEYLLLVPAGKITSLSSHTNWEHIGVMPDQEVKAEYALKTAHIKALKNILKTEKDTKTELSIPEIKNLINKLEQ</sequence>
<dbReference type="SMART" id="SM00245">
    <property type="entry name" value="TSPc"/>
    <property type="match status" value="1"/>
</dbReference>
<dbReference type="Gene3D" id="3.30.750.44">
    <property type="match status" value="1"/>
</dbReference>
<feature type="chain" id="PRO_5042074460" evidence="1">
    <location>
        <begin position="19"/>
        <end position="338"/>
    </location>
</feature>
<dbReference type="EMBL" id="JAVDQY010000001">
    <property type="protein sequence ID" value="MDR6525164.1"/>
    <property type="molecule type" value="Genomic_DNA"/>
</dbReference>
<accession>A0AAE3Y739</accession>
<feature type="signal peptide" evidence="1">
    <location>
        <begin position="1"/>
        <end position="18"/>
    </location>
</feature>
<dbReference type="AlphaFoldDB" id="A0AAE3Y739"/>
<keyword evidence="1" id="KW-0732">Signal</keyword>
<comment type="caution">
    <text evidence="3">The sequence shown here is derived from an EMBL/GenBank/DDBJ whole genome shotgun (WGS) entry which is preliminary data.</text>
</comment>
<evidence type="ECO:0000256" key="1">
    <source>
        <dbReference type="SAM" id="SignalP"/>
    </source>
</evidence>
<keyword evidence="3" id="KW-0378">Hydrolase</keyword>
<dbReference type="PANTHER" id="PTHR11261:SF3">
    <property type="entry name" value="RETINOL-BINDING PROTEIN 3"/>
    <property type="match status" value="1"/>
</dbReference>
<evidence type="ECO:0000313" key="3">
    <source>
        <dbReference type="EMBL" id="MDR6525164.1"/>
    </source>
</evidence>
<dbReference type="CDD" id="cd07563">
    <property type="entry name" value="Peptidase_S41_IRBP"/>
    <property type="match status" value="1"/>
</dbReference>
<protein>
    <submittedName>
        <fullName evidence="3">C-terminal processing protease CtpA/Prc</fullName>
    </submittedName>
</protein>
<organism evidence="3 4">
    <name type="scientific">Chryseobacterium rhizosphaerae</name>
    <dbReference type="NCBI Taxonomy" id="395937"/>
    <lineage>
        <taxon>Bacteria</taxon>
        <taxon>Pseudomonadati</taxon>
        <taxon>Bacteroidota</taxon>
        <taxon>Flavobacteriia</taxon>
        <taxon>Flavobacteriales</taxon>
        <taxon>Weeksellaceae</taxon>
        <taxon>Chryseobacterium group</taxon>
        <taxon>Chryseobacterium</taxon>
    </lineage>
</organism>
<dbReference type="Pfam" id="PF03572">
    <property type="entry name" value="Peptidase_S41"/>
    <property type="match status" value="1"/>
</dbReference>
<proteinExistence type="predicted"/>
<dbReference type="Gene3D" id="3.90.226.10">
    <property type="entry name" value="2-enoyl-CoA Hydratase, Chain A, domain 1"/>
    <property type="match status" value="1"/>
</dbReference>
<evidence type="ECO:0000259" key="2">
    <source>
        <dbReference type="SMART" id="SM00245"/>
    </source>
</evidence>
<dbReference type="Proteomes" id="UP001184861">
    <property type="component" value="Unassembled WGS sequence"/>
</dbReference>